<reference evidence="1" key="1">
    <citation type="journal article" date="2021" name="New Phytol.">
        <title>Evolutionary innovations through gain and loss of genes in the ectomycorrhizal Boletales.</title>
        <authorList>
            <person name="Wu G."/>
            <person name="Miyauchi S."/>
            <person name="Morin E."/>
            <person name="Kuo A."/>
            <person name="Drula E."/>
            <person name="Varga T."/>
            <person name="Kohler A."/>
            <person name="Feng B."/>
            <person name="Cao Y."/>
            <person name="Lipzen A."/>
            <person name="Daum C."/>
            <person name="Hundley H."/>
            <person name="Pangilinan J."/>
            <person name="Johnson J."/>
            <person name="Barry K."/>
            <person name="LaButti K."/>
            <person name="Ng V."/>
            <person name="Ahrendt S."/>
            <person name="Min B."/>
            <person name="Choi I.G."/>
            <person name="Park H."/>
            <person name="Plett J.M."/>
            <person name="Magnuson J."/>
            <person name="Spatafora J.W."/>
            <person name="Nagy L.G."/>
            <person name="Henrissat B."/>
            <person name="Grigoriev I.V."/>
            <person name="Yang Z.L."/>
            <person name="Xu J."/>
            <person name="Martin F.M."/>
        </authorList>
    </citation>
    <scope>NUCLEOTIDE SEQUENCE</scope>
    <source>
        <strain evidence="1">KUC20120723A-06</strain>
    </source>
</reference>
<dbReference type="EMBL" id="MU266702">
    <property type="protein sequence ID" value="KAH7919032.1"/>
    <property type="molecule type" value="Genomic_DNA"/>
</dbReference>
<dbReference type="Proteomes" id="UP000790709">
    <property type="component" value="Unassembled WGS sequence"/>
</dbReference>
<sequence>MHNIVRCTHCGCDFGDVFVCTASLNCISQAAARQHVNNRNRVSCGKSRDVWTLERQPGHYEINTAILQENIFSVAYCTHPTPLPVPAIETTFPPASSWKRPNANFIPDPRLYPTVPLSSAHRKRTRNRIRSLVMSGVKLRTPLRQRLLAAFPIPRAPCPVWSDARLHCKFGEALRREEERFLQYFDKAHRHRATRTFTTSLEVRHPVHMHVNARRIPSSGQELGTSFSLYSEMRDSGRRGEARPRVTGGMYRG</sequence>
<name>A0ACB8B0F0_9AGAM</name>
<evidence type="ECO:0000313" key="2">
    <source>
        <dbReference type="Proteomes" id="UP000790709"/>
    </source>
</evidence>
<gene>
    <name evidence="1" type="ORF">BV22DRAFT_1041271</name>
</gene>
<accession>A0ACB8B0F0</accession>
<keyword evidence="2" id="KW-1185">Reference proteome</keyword>
<protein>
    <submittedName>
        <fullName evidence="1">Uncharacterized protein</fullName>
    </submittedName>
</protein>
<comment type="caution">
    <text evidence="1">The sequence shown here is derived from an EMBL/GenBank/DDBJ whole genome shotgun (WGS) entry which is preliminary data.</text>
</comment>
<evidence type="ECO:0000313" key="1">
    <source>
        <dbReference type="EMBL" id="KAH7919032.1"/>
    </source>
</evidence>
<organism evidence="1 2">
    <name type="scientific">Leucogyrophana mollusca</name>
    <dbReference type="NCBI Taxonomy" id="85980"/>
    <lineage>
        <taxon>Eukaryota</taxon>
        <taxon>Fungi</taxon>
        <taxon>Dikarya</taxon>
        <taxon>Basidiomycota</taxon>
        <taxon>Agaricomycotina</taxon>
        <taxon>Agaricomycetes</taxon>
        <taxon>Agaricomycetidae</taxon>
        <taxon>Boletales</taxon>
        <taxon>Boletales incertae sedis</taxon>
        <taxon>Leucogyrophana</taxon>
    </lineage>
</organism>
<proteinExistence type="predicted"/>